<dbReference type="AlphaFoldDB" id="A0A6F8XMJ6"/>
<dbReference type="Gene3D" id="3.50.30.30">
    <property type="match status" value="1"/>
</dbReference>
<reference evidence="1 2" key="1">
    <citation type="submission" date="2020-03" db="EMBL/GenBank/DDBJ databases">
        <title>Whole genome shotgun sequence of Phytohabitans flavus NBRC 107702.</title>
        <authorList>
            <person name="Komaki H."/>
            <person name="Tamura T."/>
        </authorList>
    </citation>
    <scope>NUCLEOTIDE SEQUENCE [LARGE SCALE GENOMIC DNA]</scope>
    <source>
        <strain evidence="1 2">NBRC 107702</strain>
    </source>
</reference>
<dbReference type="EMBL" id="AP022870">
    <property type="protein sequence ID" value="BCB75033.1"/>
    <property type="molecule type" value="Genomic_DNA"/>
</dbReference>
<name>A0A6F8XMJ6_9ACTN</name>
<gene>
    <name evidence="1" type="ORF">Pflav_014430</name>
</gene>
<sequence>MHRPEYDAPGYYDLNTPAANAAAAGALGVLYAIGDPGPTQRWVGGHTDIPIAVIPQAQGDALARALRVRPVTVRAGGQPDSPYLYDLALVERGALPANPVYRIKHDKLATVRARYHADTPGQVMHDFRFTAGNFYEPFKLMRFKAPFTRTEYVSPGQWWQVLSYGQPWEGDKNESGMRTYTAGARLVEDHLKAPIYPHQDAGEVALESAGTPQAGVMSMALPLFHTAGGFGIPEGFPPADAVRRVAYWQGDRLLCETTGTWGSCSWKDAPSGVYRATLDTTNWARPAVSTKTHTEWTFNATFDGKVRPVPLVGLDYDVPLDLTNSVRSGPYDVTITAGYQAGYTGTGPFTVDAWVSHDDGRTWSPLGTRRTNAAGQAKFDVRTPRNAKEVTIRVRARDAAGNAIDQTITRAWHSQQRNP</sequence>
<dbReference type="Proteomes" id="UP000502508">
    <property type="component" value="Chromosome"/>
</dbReference>
<organism evidence="1 2">
    <name type="scientific">Phytohabitans flavus</name>
    <dbReference type="NCBI Taxonomy" id="1076124"/>
    <lineage>
        <taxon>Bacteria</taxon>
        <taxon>Bacillati</taxon>
        <taxon>Actinomycetota</taxon>
        <taxon>Actinomycetes</taxon>
        <taxon>Micromonosporales</taxon>
        <taxon>Micromonosporaceae</taxon>
    </lineage>
</organism>
<evidence type="ECO:0000313" key="2">
    <source>
        <dbReference type="Proteomes" id="UP000502508"/>
    </source>
</evidence>
<accession>A0A6F8XMJ6</accession>
<protein>
    <submittedName>
        <fullName evidence="1">Uncharacterized protein</fullName>
    </submittedName>
</protein>
<evidence type="ECO:0000313" key="1">
    <source>
        <dbReference type="EMBL" id="BCB75033.1"/>
    </source>
</evidence>
<dbReference type="KEGG" id="pfla:Pflav_014430"/>
<keyword evidence="2" id="KW-1185">Reference proteome</keyword>
<proteinExistence type="predicted"/>
<reference evidence="1 2" key="2">
    <citation type="submission" date="2020-03" db="EMBL/GenBank/DDBJ databases">
        <authorList>
            <person name="Ichikawa N."/>
            <person name="Kimura A."/>
            <person name="Kitahashi Y."/>
            <person name="Uohara A."/>
        </authorList>
    </citation>
    <scope>NUCLEOTIDE SEQUENCE [LARGE SCALE GENOMIC DNA]</scope>
    <source>
        <strain evidence="1 2">NBRC 107702</strain>
    </source>
</reference>